<dbReference type="PANTHER" id="PTHR13416">
    <property type="match status" value="1"/>
</dbReference>
<keyword evidence="3 7" id="KW-0812">Transmembrane</keyword>
<evidence type="ECO:0000256" key="1">
    <source>
        <dbReference type="ARBA" id="ARBA00004127"/>
    </source>
</evidence>
<evidence type="ECO:0000313" key="9">
    <source>
        <dbReference type="Proteomes" id="UP001549146"/>
    </source>
</evidence>
<proteinExistence type="predicted"/>
<dbReference type="EMBL" id="JBEPMO010000012">
    <property type="protein sequence ID" value="MET3732439.1"/>
    <property type="molecule type" value="Genomic_DNA"/>
</dbReference>
<name>A0ABV2LV74_9FLAO</name>
<feature type="transmembrane region" description="Helical" evidence="7">
    <location>
        <begin position="373"/>
        <end position="393"/>
    </location>
</feature>
<dbReference type="RefSeq" id="WP_354509664.1">
    <property type="nucleotide sequence ID" value="NZ_JBEPMO010000012.1"/>
</dbReference>
<keyword evidence="9" id="KW-1185">Reference proteome</keyword>
<feature type="transmembrane region" description="Helical" evidence="7">
    <location>
        <begin position="21"/>
        <end position="38"/>
    </location>
</feature>
<gene>
    <name evidence="8" type="ORF">ABID46_002028</name>
</gene>
<keyword evidence="5 7" id="KW-1133">Transmembrane helix</keyword>
<dbReference type="Pfam" id="PF07787">
    <property type="entry name" value="TMEM43"/>
    <property type="match status" value="1"/>
</dbReference>
<evidence type="ECO:0000256" key="7">
    <source>
        <dbReference type="SAM" id="Phobius"/>
    </source>
</evidence>
<evidence type="ECO:0000256" key="3">
    <source>
        <dbReference type="ARBA" id="ARBA00022692"/>
    </source>
</evidence>
<feature type="transmembrane region" description="Helical" evidence="7">
    <location>
        <begin position="312"/>
        <end position="330"/>
    </location>
</feature>
<dbReference type="Proteomes" id="UP001549146">
    <property type="component" value="Unassembled WGS sequence"/>
</dbReference>
<reference evidence="8 9" key="1">
    <citation type="submission" date="2024-06" db="EMBL/GenBank/DDBJ databases">
        <title>Genomic Encyclopedia of Type Strains, Phase IV (KMG-IV): sequencing the most valuable type-strain genomes for metagenomic binning, comparative biology and taxonomic classification.</title>
        <authorList>
            <person name="Goeker M."/>
        </authorList>
    </citation>
    <scope>NUCLEOTIDE SEQUENCE [LARGE SCALE GENOMIC DNA]</scope>
    <source>
        <strain evidence="8 9">DSM 29388</strain>
    </source>
</reference>
<evidence type="ECO:0000256" key="4">
    <source>
        <dbReference type="ARBA" id="ARBA00022824"/>
    </source>
</evidence>
<sequence>MAYTEKTTTSYGKKVGNSFKGIFTGIIFFLLGTIALFWNEGNFVKTKKALNEGQGIVVELKDNSTVKDEFNGKFVHSSGLADTKDSLTDVFLGVKDLAIGLHRKVEYYQWVEKSKSEKKQKLGGGEETITTYTYQREWTSAPVNSDNFKDAAYKGKNFVLAQVENKSVYAENVSFGAYKLPEFIIHSIQEEVPVNVQMSEEEIKNLDSKLNKKQYATINSIEQTSNLSNIIHIHNHVTYLGNNTSNPQVGDVRITLVKTPPTTISVLAKVNGNTFEPFLAKNGKTISQVAQGTVNAENMFASAHSSNSMLTWAFRLVGFVLVFVGFRSMFGFLETIFRFIPFLSNLIGSGLNIILLGLGLGWSLLIISISWLFYRPFIAIILIGIAIGLIFLLKRKTTAPKKVVSA</sequence>
<organism evidence="8 9">
    <name type="scientific">Moheibacter stercoris</name>
    <dbReference type="NCBI Taxonomy" id="1628251"/>
    <lineage>
        <taxon>Bacteria</taxon>
        <taxon>Pseudomonadati</taxon>
        <taxon>Bacteroidota</taxon>
        <taxon>Flavobacteriia</taxon>
        <taxon>Flavobacteriales</taxon>
        <taxon>Weeksellaceae</taxon>
        <taxon>Moheibacter</taxon>
    </lineage>
</organism>
<evidence type="ECO:0000256" key="6">
    <source>
        <dbReference type="ARBA" id="ARBA00023136"/>
    </source>
</evidence>
<comment type="caution">
    <text evidence="8">The sequence shown here is derived from an EMBL/GenBank/DDBJ whole genome shotgun (WGS) entry which is preliminary data.</text>
</comment>
<evidence type="ECO:0000313" key="8">
    <source>
        <dbReference type="EMBL" id="MET3732439.1"/>
    </source>
</evidence>
<keyword evidence="6 7" id="KW-0472">Membrane</keyword>
<evidence type="ECO:0000256" key="2">
    <source>
        <dbReference type="ARBA" id="ARBA00004586"/>
    </source>
</evidence>
<comment type="subcellular location">
    <subcellularLocation>
        <location evidence="1">Endomembrane system</location>
        <topology evidence="1">Multi-pass membrane protein</topology>
    </subcellularLocation>
    <subcellularLocation>
        <location evidence="2">Endoplasmic reticulum membrane</location>
    </subcellularLocation>
</comment>
<evidence type="ECO:0000256" key="5">
    <source>
        <dbReference type="ARBA" id="ARBA00022989"/>
    </source>
</evidence>
<feature type="transmembrane region" description="Helical" evidence="7">
    <location>
        <begin position="342"/>
        <end position="367"/>
    </location>
</feature>
<dbReference type="InterPro" id="IPR012430">
    <property type="entry name" value="TMEM43_fam"/>
</dbReference>
<protein>
    <submittedName>
        <fullName evidence="8">Uncharacterized protein</fullName>
    </submittedName>
</protein>
<keyword evidence="4" id="KW-0256">Endoplasmic reticulum</keyword>
<dbReference type="PANTHER" id="PTHR13416:SF2">
    <property type="entry name" value="TRANSMEMBRANE PROTEIN 43"/>
    <property type="match status" value="1"/>
</dbReference>
<accession>A0ABV2LV74</accession>